<dbReference type="PANTHER" id="PTHR10555">
    <property type="entry name" value="SORTING NEXIN"/>
    <property type="match status" value="1"/>
</dbReference>
<keyword evidence="3" id="KW-1185">Reference proteome</keyword>
<dbReference type="SMART" id="SM00312">
    <property type="entry name" value="PX"/>
    <property type="match status" value="1"/>
</dbReference>
<dbReference type="GO" id="GO:0005768">
    <property type="term" value="C:endosome"/>
    <property type="evidence" value="ECO:0007669"/>
    <property type="project" value="TreeGrafter"/>
</dbReference>
<proteinExistence type="predicted"/>
<feature type="domain" description="PX" evidence="1">
    <location>
        <begin position="1"/>
        <end position="147"/>
    </location>
</feature>
<dbReference type="InterPro" id="IPR036871">
    <property type="entry name" value="PX_dom_sf"/>
</dbReference>
<dbReference type="Proteomes" id="UP000481153">
    <property type="component" value="Unassembled WGS sequence"/>
</dbReference>
<dbReference type="Gene3D" id="3.30.1520.10">
    <property type="entry name" value="Phox-like domain"/>
    <property type="match status" value="1"/>
</dbReference>
<dbReference type="Gene3D" id="1.20.1270.60">
    <property type="entry name" value="Arfaptin homology (AH) domain/BAR domain"/>
    <property type="match status" value="1"/>
</dbReference>
<protein>
    <recommendedName>
        <fullName evidence="1">PX domain-containing protein</fullName>
    </recommendedName>
</protein>
<dbReference type="PANTHER" id="PTHR10555:SF170">
    <property type="entry name" value="FI18122P1"/>
    <property type="match status" value="1"/>
</dbReference>
<evidence type="ECO:0000259" key="1">
    <source>
        <dbReference type="PROSITE" id="PS50195"/>
    </source>
</evidence>
<evidence type="ECO:0000313" key="3">
    <source>
        <dbReference type="Proteomes" id="UP000481153"/>
    </source>
</evidence>
<dbReference type="InterPro" id="IPR001683">
    <property type="entry name" value="PX_dom"/>
</dbReference>
<dbReference type="InterPro" id="IPR027267">
    <property type="entry name" value="AH/BAR_dom_sf"/>
</dbReference>
<reference evidence="2 3" key="1">
    <citation type="submission" date="2019-07" db="EMBL/GenBank/DDBJ databases">
        <title>Genomics analysis of Aphanomyces spp. identifies a new class of oomycete effector associated with host adaptation.</title>
        <authorList>
            <person name="Gaulin E."/>
        </authorList>
    </citation>
    <scope>NUCLEOTIDE SEQUENCE [LARGE SCALE GENOMIC DNA]</scope>
    <source>
        <strain evidence="2 3">ATCC 201684</strain>
    </source>
</reference>
<comment type="caution">
    <text evidence="2">The sequence shown here is derived from an EMBL/GenBank/DDBJ whole genome shotgun (WGS) entry which is preliminary data.</text>
</comment>
<sequence>MFAVSKSMDAISASMCTMKLCRGSKFTIEDFEAWCNQTTKNPIVLTVSDPEIRGSYIKKHTTYAVRQENTIVRRRYSDFEWLHATLSGRYIGMLVPSLPEKLVYKTEAYIRSRMRGLTIFINQVMRSPFLRHDVAVVAFLTIADDAEWDQAKKSSAVTENGGVGHLKWMQCLLNTDVPEDPDKFIVGIKRDVELIEKCCVDIGACTKRLGEKAAALSKDLSELHVLFNEWKNNEFNGCDDKDTTLNSLLSATTTTTAGWHDVHYHQPAIHELMLHEGIKYIVAQVNDFKDIFKQREAAMVQYEKSTKQTTPPKASWYSSEPNPVEIEGRYDHVINCINRALFFSEAKRFKTLKADLLRDTMGPFACAEHKVAKRLSSLWSNFLAAAEISQPEMMTTAKSILDSADVAVEPKDNQED</sequence>
<evidence type="ECO:0000313" key="2">
    <source>
        <dbReference type="EMBL" id="KAF0726736.1"/>
    </source>
</evidence>
<dbReference type="SUPFAM" id="SSF64268">
    <property type="entry name" value="PX domain"/>
    <property type="match status" value="1"/>
</dbReference>
<dbReference type="AlphaFoldDB" id="A0A6G0WHS5"/>
<gene>
    <name evidence="2" type="ORF">Ae201684_015132</name>
</gene>
<dbReference type="Pfam" id="PF00787">
    <property type="entry name" value="PX"/>
    <property type="match status" value="1"/>
</dbReference>
<dbReference type="EMBL" id="VJMJ01000210">
    <property type="protein sequence ID" value="KAF0726736.1"/>
    <property type="molecule type" value="Genomic_DNA"/>
</dbReference>
<dbReference type="PROSITE" id="PS50195">
    <property type="entry name" value="PX"/>
    <property type="match status" value="1"/>
</dbReference>
<organism evidence="2 3">
    <name type="scientific">Aphanomyces euteiches</name>
    <dbReference type="NCBI Taxonomy" id="100861"/>
    <lineage>
        <taxon>Eukaryota</taxon>
        <taxon>Sar</taxon>
        <taxon>Stramenopiles</taxon>
        <taxon>Oomycota</taxon>
        <taxon>Saprolegniomycetes</taxon>
        <taxon>Saprolegniales</taxon>
        <taxon>Verrucalvaceae</taxon>
        <taxon>Aphanomyces</taxon>
    </lineage>
</organism>
<dbReference type="VEuPathDB" id="FungiDB:AeMF1_013038"/>
<dbReference type="GO" id="GO:0035091">
    <property type="term" value="F:phosphatidylinositol binding"/>
    <property type="evidence" value="ECO:0007669"/>
    <property type="project" value="InterPro"/>
</dbReference>
<accession>A0A6G0WHS5</accession>
<name>A0A6G0WHS5_9STRA</name>